<gene>
    <name evidence="2" type="ORF">BHU72_07230</name>
</gene>
<dbReference type="Pfam" id="PF13416">
    <property type="entry name" value="SBP_bac_8"/>
    <property type="match status" value="1"/>
</dbReference>
<evidence type="ECO:0000313" key="3">
    <source>
        <dbReference type="Proteomes" id="UP000095255"/>
    </source>
</evidence>
<dbReference type="PANTHER" id="PTHR42779:SF1">
    <property type="entry name" value="PROTEIN YNJB"/>
    <property type="match status" value="1"/>
</dbReference>
<dbReference type="SUPFAM" id="SSF53850">
    <property type="entry name" value="Periplasmic binding protein-like II"/>
    <property type="match status" value="1"/>
</dbReference>
<sequence length="410" mass="45778">MLGLLVILLLAACNNPFKAKTANPDKPLEVPGSLSDASWDEIVADAQGKTVNIYMWGGSDAINRYIDDYMAPMVKQQYDVTLKRTPMNAPDFINKLQVEKQANKQEGVIDIIWINGENFLTAKQADILYGPFTNQLPNFNDYVDQNDPSILYDFGLATEGYEAPWGKVQFTFAYDSAKVANPPKTFEELLAWTKENPGRFTYPAVQDFTGSAFIRHVLYNETGGYEQYLKEDSTLGDTSKVWEYLNALKPNLWRNGTTYPENLAKLDQLFASGEVWITMGYNEARASNMITDGIFPETTRSFVMESGTIGNTHFLAIPFNAPQKAGALAVINALLSPEAQIAKYNPKQWGEGMAIDVNRLNDVDKQQIAAIDPGVATLPMDVLSKYRLPEISAKHVEQLNEEWLTNVAGR</sequence>
<keyword evidence="3" id="KW-1185">Reference proteome</keyword>
<dbReference type="InterPro" id="IPR006059">
    <property type="entry name" value="SBP"/>
</dbReference>
<proteinExistence type="predicted"/>
<dbReference type="PANTHER" id="PTHR42779">
    <property type="entry name" value="PROTEIN YNJB"/>
    <property type="match status" value="1"/>
</dbReference>
<dbReference type="NCBIfam" id="NF008633">
    <property type="entry name" value="PRK11622.1"/>
    <property type="match status" value="1"/>
</dbReference>
<feature type="signal peptide" evidence="1">
    <location>
        <begin position="1"/>
        <end position="19"/>
    </location>
</feature>
<protein>
    <submittedName>
        <fullName evidence="2">ABC transporter substrate-binding protein</fullName>
    </submittedName>
</protein>
<dbReference type="EMBL" id="MJAT01000035">
    <property type="protein sequence ID" value="OEH85035.1"/>
    <property type="molecule type" value="Genomic_DNA"/>
</dbReference>
<keyword evidence="1" id="KW-0732">Signal</keyword>
<evidence type="ECO:0000256" key="1">
    <source>
        <dbReference type="SAM" id="SignalP"/>
    </source>
</evidence>
<organism evidence="2 3">
    <name type="scientific">Desulfuribacillus stibiiarsenatis</name>
    <dbReference type="NCBI Taxonomy" id="1390249"/>
    <lineage>
        <taxon>Bacteria</taxon>
        <taxon>Bacillati</taxon>
        <taxon>Bacillota</taxon>
        <taxon>Desulfuribacillia</taxon>
        <taxon>Desulfuribacillales</taxon>
        <taxon>Desulfuribacillaceae</taxon>
        <taxon>Desulfuribacillus</taxon>
    </lineage>
</organism>
<reference evidence="2 3" key="1">
    <citation type="submission" date="2016-09" db="EMBL/GenBank/DDBJ databases">
        <title>Desulfuribacillus arsenicus sp. nov., an obligately anaerobic, dissimilatory arsenic- and antimonate-reducing bacterium isolated from anoxic sediments.</title>
        <authorList>
            <person name="Abin C.A."/>
            <person name="Hollibaugh J.T."/>
        </authorList>
    </citation>
    <scope>NUCLEOTIDE SEQUENCE [LARGE SCALE GENOMIC DNA]</scope>
    <source>
        <strain evidence="2 3">MLFW-2</strain>
    </source>
</reference>
<dbReference type="InterPro" id="IPR027020">
    <property type="entry name" value="YnjB"/>
</dbReference>
<dbReference type="AlphaFoldDB" id="A0A1E5L4J5"/>
<name>A0A1E5L4J5_9FIRM</name>
<dbReference type="Proteomes" id="UP000095255">
    <property type="component" value="Unassembled WGS sequence"/>
</dbReference>
<dbReference type="Gene3D" id="3.40.190.10">
    <property type="entry name" value="Periplasmic binding protein-like II"/>
    <property type="match status" value="2"/>
</dbReference>
<comment type="caution">
    <text evidence="2">The sequence shown here is derived from an EMBL/GenBank/DDBJ whole genome shotgun (WGS) entry which is preliminary data.</text>
</comment>
<accession>A0A1E5L4J5</accession>
<dbReference type="PIRSF" id="PIRSF029172">
    <property type="entry name" value="UCP029172_ABC_sbc_YnjB"/>
    <property type="match status" value="1"/>
</dbReference>
<feature type="chain" id="PRO_5009180707" evidence="1">
    <location>
        <begin position="20"/>
        <end position="410"/>
    </location>
</feature>
<dbReference type="STRING" id="1390249.BHU72_07230"/>
<evidence type="ECO:0000313" key="2">
    <source>
        <dbReference type="EMBL" id="OEH85035.1"/>
    </source>
</evidence>